<evidence type="ECO:0000313" key="15">
    <source>
        <dbReference type="EMBL" id="GGF07856.1"/>
    </source>
</evidence>
<dbReference type="GO" id="GO:0042301">
    <property type="term" value="F:phosphate ion binding"/>
    <property type="evidence" value="ECO:0007669"/>
    <property type="project" value="UniProtKB-UniRule"/>
</dbReference>
<keyword evidence="10 12" id="KW-0564">Palmitate</keyword>
<keyword evidence="5 12" id="KW-0813">Transport</keyword>
<dbReference type="PROSITE" id="PS51257">
    <property type="entry name" value="PROKAR_LIPOPROTEIN"/>
    <property type="match status" value="1"/>
</dbReference>
<comment type="subcellular location">
    <subcellularLocation>
        <location evidence="2 12">Cell membrane</location>
        <topology evidence="2 12">Lipid-anchor</topology>
    </subcellularLocation>
</comment>
<evidence type="ECO:0000256" key="11">
    <source>
        <dbReference type="ARBA" id="ARBA00023288"/>
    </source>
</evidence>
<comment type="function">
    <text evidence="1">Part of the ABC transporter complex PstSACB involved in phosphate import.</text>
</comment>
<dbReference type="PANTHER" id="PTHR30570:SF4">
    <property type="entry name" value="PHOSPHATE-BINDING PROTEIN PSTS 1"/>
    <property type="match status" value="1"/>
</dbReference>
<evidence type="ECO:0000259" key="14">
    <source>
        <dbReference type="Pfam" id="PF12849"/>
    </source>
</evidence>
<feature type="region of interest" description="Disordered" evidence="13">
    <location>
        <begin position="26"/>
        <end position="45"/>
    </location>
</feature>
<evidence type="ECO:0000256" key="10">
    <source>
        <dbReference type="ARBA" id="ARBA00023139"/>
    </source>
</evidence>
<evidence type="ECO:0000313" key="16">
    <source>
        <dbReference type="Proteomes" id="UP000660110"/>
    </source>
</evidence>
<evidence type="ECO:0000256" key="1">
    <source>
        <dbReference type="ARBA" id="ARBA00002841"/>
    </source>
</evidence>
<evidence type="ECO:0000256" key="4">
    <source>
        <dbReference type="ARBA" id="ARBA00011529"/>
    </source>
</evidence>
<dbReference type="InterPro" id="IPR050811">
    <property type="entry name" value="Phosphate_ABC_transporter"/>
</dbReference>
<evidence type="ECO:0000256" key="2">
    <source>
        <dbReference type="ARBA" id="ARBA00004193"/>
    </source>
</evidence>
<keyword evidence="7 12" id="KW-0592">Phosphate transport</keyword>
<dbReference type="InterPro" id="IPR024370">
    <property type="entry name" value="PBP_domain"/>
</dbReference>
<comment type="similarity">
    <text evidence="3 12">Belongs to the PstS family.</text>
</comment>
<gene>
    <name evidence="15" type="primary">pstS</name>
    <name evidence="15" type="ORF">GCM10010954_02930</name>
</gene>
<comment type="subunit">
    <text evidence="4 12">The complex is composed of two ATP-binding proteins (PstB), two transmembrane proteins (PstC and PstA) and a solute-binding protein (PstS).</text>
</comment>
<feature type="domain" description="PBP" evidence="14">
    <location>
        <begin position="36"/>
        <end position="270"/>
    </location>
</feature>
<comment type="caution">
    <text evidence="15">The sequence shown here is derived from an EMBL/GenBank/DDBJ whole genome shotgun (WGS) entry which is preliminary data.</text>
</comment>
<evidence type="ECO:0000256" key="6">
    <source>
        <dbReference type="ARBA" id="ARBA00022475"/>
    </source>
</evidence>
<keyword evidence="16" id="KW-1185">Reference proteome</keyword>
<feature type="signal peptide" evidence="12">
    <location>
        <begin position="1"/>
        <end position="21"/>
    </location>
</feature>
<dbReference type="Gene3D" id="3.40.190.10">
    <property type="entry name" value="Periplasmic binding protein-like II"/>
    <property type="match status" value="2"/>
</dbReference>
<dbReference type="Pfam" id="PF12849">
    <property type="entry name" value="PBP_like_2"/>
    <property type="match status" value="1"/>
</dbReference>
<keyword evidence="8 12" id="KW-0732">Signal</keyword>
<accession>A0A917AYL3</accession>
<dbReference type="RefSeq" id="WP_188375687.1">
    <property type="nucleotide sequence ID" value="NZ_BMEL01000001.1"/>
</dbReference>
<dbReference type="GO" id="GO:0005886">
    <property type="term" value="C:plasma membrane"/>
    <property type="evidence" value="ECO:0007669"/>
    <property type="project" value="UniProtKB-SubCell"/>
</dbReference>
<evidence type="ECO:0000256" key="8">
    <source>
        <dbReference type="ARBA" id="ARBA00022729"/>
    </source>
</evidence>
<evidence type="ECO:0000256" key="5">
    <source>
        <dbReference type="ARBA" id="ARBA00022448"/>
    </source>
</evidence>
<feature type="chain" id="PRO_5038155388" description="Phosphate-binding protein" evidence="12">
    <location>
        <begin position="22"/>
        <end position="301"/>
    </location>
</feature>
<name>A0A917AYL3_HALAA</name>
<dbReference type="InterPro" id="IPR011862">
    <property type="entry name" value="Phos-bd"/>
</dbReference>
<dbReference type="EMBL" id="BMEL01000001">
    <property type="protein sequence ID" value="GGF07856.1"/>
    <property type="molecule type" value="Genomic_DNA"/>
</dbReference>
<comment type="function">
    <text evidence="12">Involved in the system for phosphate transport across the cytoplasmic membrane.</text>
</comment>
<dbReference type="GO" id="GO:0006817">
    <property type="term" value="P:phosphate ion transport"/>
    <property type="evidence" value="ECO:0007669"/>
    <property type="project" value="UniProtKB-UniRule"/>
</dbReference>
<dbReference type="AlphaFoldDB" id="A0A917AYL3"/>
<reference evidence="15" key="1">
    <citation type="journal article" date="2014" name="Int. J. Syst. Evol. Microbiol.">
        <title>Complete genome sequence of Corynebacterium casei LMG S-19264T (=DSM 44701T), isolated from a smear-ripened cheese.</title>
        <authorList>
            <consortium name="US DOE Joint Genome Institute (JGI-PGF)"/>
            <person name="Walter F."/>
            <person name="Albersmeier A."/>
            <person name="Kalinowski J."/>
            <person name="Ruckert C."/>
        </authorList>
    </citation>
    <scope>NUCLEOTIDE SEQUENCE</scope>
    <source>
        <strain evidence="15">CGMCC 1.12153</strain>
    </source>
</reference>
<dbReference type="CDD" id="cd13653">
    <property type="entry name" value="PBP2_phosphate_like_1"/>
    <property type="match status" value="1"/>
</dbReference>
<evidence type="ECO:0000256" key="9">
    <source>
        <dbReference type="ARBA" id="ARBA00023136"/>
    </source>
</evidence>
<dbReference type="Proteomes" id="UP000660110">
    <property type="component" value="Unassembled WGS sequence"/>
</dbReference>
<evidence type="ECO:0000256" key="7">
    <source>
        <dbReference type="ARBA" id="ARBA00022592"/>
    </source>
</evidence>
<keyword evidence="6 12" id="KW-1003">Cell membrane</keyword>
<dbReference type="SUPFAM" id="SSF53850">
    <property type="entry name" value="Periplasmic binding protein-like II"/>
    <property type="match status" value="1"/>
</dbReference>
<sequence length="301" mass="32017">MKNFKRLALLFAFLLVVGVLAACGGSSEEEGSGSEDGGSGDSITVGGSSAMQPLVAAAAEEYMAENSDAQIDVQGGGSGTGLSEVAAGNFDIGNSDYFAETKDDIDAEELVDHKVAVVGMTAAAHPEVGVDNLSKDELKDIFTGEITNWSEVGGADEEITLVNRPDGSGTRATFNEFGLDGEEPAEGITEDSSNRVMQIVNDTPGAVGYLSFAYFERNEDIVPMGIDGVEPTDENVQSGEFPIWAYQHSYTQGEPEGLEKDFLDYMMSEEVQTTILPDQGYIPATEMEVERDAEGNESEIE</sequence>
<keyword evidence="9" id="KW-0472">Membrane</keyword>
<keyword evidence="11 12" id="KW-0449">Lipoprotein</keyword>
<evidence type="ECO:0000256" key="12">
    <source>
        <dbReference type="RuleBase" id="RU367119"/>
    </source>
</evidence>
<evidence type="ECO:0000256" key="3">
    <source>
        <dbReference type="ARBA" id="ARBA00008725"/>
    </source>
</evidence>
<reference evidence="15" key="2">
    <citation type="submission" date="2020-09" db="EMBL/GenBank/DDBJ databases">
        <authorList>
            <person name="Sun Q."/>
            <person name="Zhou Y."/>
        </authorList>
    </citation>
    <scope>NUCLEOTIDE SEQUENCE</scope>
    <source>
        <strain evidence="15">CGMCC 1.12153</strain>
    </source>
</reference>
<dbReference type="NCBIfam" id="TIGR02136">
    <property type="entry name" value="ptsS_2"/>
    <property type="match status" value="1"/>
</dbReference>
<dbReference type="PANTHER" id="PTHR30570">
    <property type="entry name" value="PERIPLASMIC PHOSPHATE BINDING COMPONENT OF PHOSPHATE ABC TRANSPORTER"/>
    <property type="match status" value="1"/>
</dbReference>
<organism evidence="15 16">
    <name type="scientific">Halobacillus andaensis</name>
    <dbReference type="NCBI Taxonomy" id="1176239"/>
    <lineage>
        <taxon>Bacteria</taxon>
        <taxon>Bacillati</taxon>
        <taxon>Bacillota</taxon>
        <taxon>Bacilli</taxon>
        <taxon>Bacillales</taxon>
        <taxon>Bacillaceae</taxon>
        <taxon>Halobacillus</taxon>
    </lineage>
</organism>
<proteinExistence type="inferred from homology"/>
<protein>
    <recommendedName>
        <fullName evidence="12">Phosphate-binding protein</fullName>
    </recommendedName>
</protein>
<evidence type="ECO:0000256" key="13">
    <source>
        <dbReference type="SAM" id="MobiDB-lite"/>
    </source>
</evidence>